<name>A0A1V6TUD1_9EURO</name>
<feature type="transmembrane region" description="Helical" evidence="1">
    <location>
        <begin position="57"/>
        <end position="84"/>
    </location>
</feature>
<keyword evidence="1" id="KW-1133">Transmembrane helix</keyword>
<dbReference type="EMBL" id="MLKD01000002">
    <property type="protein sequence ID" value="OQE29987.1"/>
    <property type="molecule type" value="Genomic_DNA"/>
</dbReference>
<reference evidence="3" key="1">
    <citation type="journal article" date="2017" name="Nat. Microbiol.">
        <title>Global analysis of biosynthetic gene clusters reveals vast potential of secondary metabolite production in Penicillium species.</title>
        <authorList>
            <person name="Nielsen J.C."/>
            <person name="Grijseels S."/>
            <person name="Prigent S."/>
            <person name="Ji B."/>
            <person name="Dainat J."/>
            <person name="Nielsen K.F."/>
            <person name="Frisvad J.C."/>
            <person name="Workman M."/>
            <person name="Nielsen J."/>
        </authorList>
    </citation>
    <scope>NUCLEOTIDE SEQUENCE [LARGE SCALE GENOMIC DNA]</scope>
    <source>
        <strain evidence="3">IBT 24891</strain>
    </source>
</reference>
<proteinExistence type="predicted"/>
<dbReference type="AlphaFoldDB" id="A0A1V6TUD1"/>
<dbReference type="InterPro" id="IPR022185">
    <property type="entry name" value="DUF3712"/>
</dbReference>
<sequence length="438" mass="47465">MSPTEGKRILGANRGPLLTAGDDGPQGLEKVESSGGLSLHRTPTRTERLRRHWKRFWLIYCIGNVIFLAIFLPVFFLVAIPAIAQLVVNKSDIVLVNAVVNDPQPNSTIMTLETKVDLKIALTARIEPVTLALFQRDYGVDDAYAKIDIPGQKIKGNHSLGITDTLTPLLNQTAWREFVHQVVFQEEVSLALDGWTNAYLGVLKSHVHLDKNVVTPGLNQFDGFSISDATLLLPPEDDGTNLIGNVTLPNPSVISLEVGTLILDVKSAGTVIGNVTINDVVLKPGDNTFPMKGVLDIRSIFKNLGSILKAQSSALMNGSLAIDSVARSVVWKGTPVDYYAEILKTLTLSTEIPLGDTIKNTLRNLLHGKNLTGALSSLTDGDGGSLSSRSLSDGENRGPVNLAPFLKGNPYVRDFFHDVDDDQRDTVIDAVAAVYDKL</sequence>
<dbReference type="Pfam" id="PF12505">
    <property type="entry name" value="DUF3712"/>
    <property type="match status" value="1"/>
</dbReference>
<dbReference type="PANTHER" id="PTHR35895:SF2">
    <property type="match status" value="1"/>
</dbReference>
<dbReference type="InterPro" id="IPR046368">
    <property type="entry name" value="Tag1"/>
</dbReference>
<accession>A0A1V6TUD1</accession>
<dbReference type="Proteomes" id="UP000191285">
    <property type="component" value="Unassembled WGS sequence"/>
</dbReference>
<organism evidence="2 3">
    <name type="scientific">Penicillium steckii</name>
    <dbReference type="NCBI Taxonomy" id="303698"/>
    <lineage>
        <taxon>Eukaryota</taxon>
        <taxon>Fungi</taxon>
        <taxon>Dikarya</taxon>
        <taxon>Ascomycota</taxon>
        <taxon>Pezizomycotina</taxon>
        <taxon>Eurotiomycetes</taxon>
        <taxon>Eurotiomycetidae</taxon>
        <taxon>Eurotiales</taxon>
        <taxon>Aspergillaceae</taxon>
        <taxon>Penicillium</taxon>
    </lineage>
</organism>
<dbReference type="GO" id="GO:0000329">
    <property type="term" value="C:fungal-type vacuole membrane"/>
    <property type="evidence" value="ECO:0007669"/>
    <property type="project" value="InterPro"/>
</dbReference>
<keyword evidence="3" id="KW-1185">Reference proteome</keyword>
<dbReference type="STRING" id="303698.A0A1V6TUD1"/>
<evidence type="ECO:0000313" key="2">
    <source>
        <dbReference type="EMBL" id="OQE29987.1"/>
    </source>
</evidence>
<evidence type="ECO:0000313" key="3">
    <source>
        <dbReference type="Proteomes" id="UP000191285"/>
    </source>
</evidence>
<keyword evidence="1" id="KW-0812">Transmembrane</keyword>
<gene>
    <name evidence="2" type="ORF">PENSTE_c002G02766</name>
</gene>
<protein>
    <submittedName>
        <fullName evidence="2">Uncharacterized protein</fullName>
    </submittedName>
</protein>
<comment type="caution">
    <text evidence="2">The sequence shown here is derived from an EMBL/GenBank/DDBJ whole genome shotgun (WGS) entry which is preliminary data.</text>
</comment>
<evidence type="ECO:0000256" key="1">
    <source>
        <dbReference type="SAM" id="Phobius"/>
    </source>
</evidence>
<keyword evidence="1" id="KW-0472">Membrane</keyword>
<dbReference type="OrthoDB" id="10039566at2759"/>
<dbReference type="PANTHER" id="PTHR35895">
    <property type="entry name" value="CHROMOSOME 16, WHOLE GENOME SHOTGUN SEQUENCE"/>
    <property type="match status" value="1"/>
</dbReference>